<dbReference type="PANTHER" id="PTHR44196">
    <property type="entry name" value="DEHYDROGENASE/REDUCTASE SDR FAMILY MEMBER 7B"/>
    <property type="match status" value="1"/>
</dbReference>
<accession>A0A231HDN1</accession>
<dbReference type="RefSeq" id="WP_039775537.1">
    <property type="nucleotide sequence ID" value="NZ_JAAXOR010000006.1"/>
</dbReference>
<dbReference type="GO" id="GO:0016020">
    <property type="term" value="C:membrane"/>
    <property type="evidence" value="ECO:0007669"/>
    <property type="project" value="TreeGrafter"/>
</dbReference>
<evidence type="ECO:0000259" key="3">
    <source>
        <dbReference type="SMART" id="SM00822"/>
    </source>
</evidence>
<dbReference type="EC" id="1.1.1.268" evidence="4"/>
<dbReference type="Proteomes" id="UP000215506">
    <property type="component" value="Unassembled WGS sequence"/>
</dbReference>
<evidence type="ECO:0000313" key="4">
    <source>
        <dbReference type="EMBL" id="OXR46858.1"/>
    </source>
</evidence>
<feature type="domain" description="Ketoreductase" evidence="3">
    <location>
        <begin position="3"/>
        <end position="182"/>
    </location>
</feature>
<protein>
    <submittedName>
        <fullName evidence="4">2-(R)-hydroxypropyl-CoM dehydrogenase</fullName>
        <ecNumber evidence="4">1.1.1.268</ecNumber>
    </submittedName>
</protein>
<evidence type="ECO:0000256" key="1">
    <source>
        <dbReference type="ARBA" id="ARBA00006484"/>
    </source>
</evidence>
<sequence>MSKTAVVTGAASGMGRMAAQRLAAGGYRVAALDINETGLAETARRSPNMSTYTCDVADEQAVRAVVDKVRSDLGPIEHVVHAAALCRVGSALTHDVSDMRRVMDINYGGTINICQAVVPEMKEAGRGTLVLFASVAGWLPSPGLAAYSASKFAVVCYHEALAQELNGTGVRVISICPPIVETPLLDGIRAANEAVVAGQKGITPDRVLDAAERAVADPKAPLFIFPGPAKPLWLARRFAPNFLRKQVTRMVKPEL</sequence>
<gene>
    <name evidence="4" type="primary">xecD_1</name>
    <name evidence="4" type="ORF">B7C42_01836</name>
</gene>
<dbReference type="SUPFAM" id="SSF51735">
    <property type="entry name" value="NAD(P)-binding Rossmann-fold domains"/>
    <property type="match status" value="1"/>
</dbReference>
<dbReference type="EMBL" id="NGAF01000002">
    <property type="protein sequence ID" value="OXR46858.1"/>
    <property type="molecule type" value="Genomic_DNA"/>
</dbReference>
<dbReference type="InterPro" id="IPR002347">
    <property type="entry name" value="SDR_fam"/>
</dbReference>
<dbReference type="InterPro" id="IPR020904">
    <property type="entry name" value="Sc_DH/Rdtase_CS"/>
</dbReference>
<organism evidence="4 5">
    <name type="scientific">Nocardia cerradoensis</name>
    <dbReference type="NCBI Taxonomy" id="85688"/>
    <lineage>
        <taxon>Bacteria</taxon>
        <taxon>Bacillati</taxon>
        <taxon>Actinomycetota</taxon>
        <taxon>Actinomycetes</taxon>
        <taxon>Mycobacteriales</taxon>
        <taxon>Nocardiaceae</taxon>
        <taxon>Nocardia</taxon>
    </lineage>
</organism>
<reference evidence="4 5" key="1">
    <citation type="submission" date="2017-07" db="EMBL/GenBank/DDBJ databases">
        <title>First draft Genome Sequence of Nocardia cerradoensis isolated from human infection.</title>
        <authorList>
            <person name="Carrasco G."/>
        </authorList>
    </citation>
    <scope>NUCLEOTIDE SEQUENCE [LARGE SCALE GENOMIC DNA]</scope>
    <source>
        <strain evidence="4 5">CNM20130759</strain>
    </source>
</reference>
<keyword evidence="5" id="KW-1185">Reference proteome</keyword>
<dbReference type="PRINTS" id="PR00081">
    <property type="entry name" value="GDHRDH"/>
</dbReference>
<dbReference type="CDD" id="cd05233">
    <property type="entry name" value="SDR_c"/>
    <property type="match status" value="1"/>
</dbReference>
<evidence type="ECO:0000313" key="5">
    <source>
        <dbReference type="Proteomes" id="UP000215506"/>
    </source>
</evidence>
<dbReference type="SMART" id="SM00822">
    <property type="entry name" value="PKS_KR"/>
    <property type="match status" value="1"/>
</dbReference>
<dbReference type="Pfam" id="PF00106">
    <property type="entry name" value="adh_short"/>
    <property type="match status" value="1"/>
</dbReference>
<dbReference type="Gene3D" id="3.40.50.720">
    <property type="entry name" value="NAD(P)-binding Rossmann-like Domain"/>
    <property type="match status" value="1"/>
</dbReference>
<dbReference type="GO" id="GO:0050574">
    <property type="term" value="F:2-(R)-hydroxypropyl-CoM dehydrogenase activity"/>
    <property type="evidence" value="ECO:0007669"/>
    <property type="project" value="UniProtKB-EC"/>
</dbReference>
<dbReference type="InterPro" id="IPR036291">
    <property type="entry name" value="NAD(P)-bd_dom_sf"/>
</dbReference>
<dbReference type="AlphaFoldDB" id="A0A231HDN1"/>
<proteinExistence type="inferred from homology"/>
<comment type="similarity">
    <text evidence="1">Belongs to the short-chain dehydrogenases/reductases (SDR) family.</text>
</comment>
<name>A0A231HDN1_9NOCA</name>
<comment type="caution">
    <text evidence="4">The sequence shown here is derived from an EMBL/GenBank/DDBJ whole genome shotgun (WGS) entry which is preliminary data.</text>
</comment>
<keyword evidence="2 4" id="KW-0560">Oxidoreductase</keyword>
<dbReference type="InterPro" id="IPR057326">
    <property type="entry name" value="KR_dom"/>
</dbReference>
<evidence type="ECO:0000256" key="2">
    <source>
        <dbReference type="ARBA" id="ARBA00023002"/>
    </source>
</evidence>
<dbReference type="PROSITE" id="PS00061">
    <property type="entry name" value="ADH_SHORT"/>
    <property type="match status" value="1"/>
</dbReference>
<dbReference type="PANTHER" id="PTHR44196:SF1">
    <property type="entry name" value="DEHYDROGENASE_REDUCTASE SDR FAMILY MEMBER 7B"/>
    <property type="match status" value="1"/>
</dbReference>